<reference evidence="3 4" key="2">
    <citation type="journal article" date="2017" name="Sci. Rep.">
        <title>Ant-infecting Ophiocordyceps genomes reveal a high diversity of potential behavioral manipulation genes and a possible major role for enterotoxins.</title>
        <authorList>
            <person name="de Bekker C."/>
            <person name="Ohm R.A."/>
            <person name="Evans H.C."/>
            <person name="Brachmann A."/>
            <person name="Hughes D.P."/>
        </authorList>
    </citation>
    <scope>NUCLEOTIDE SEQUENCE [LARGE SCALE GENOMIC DNA]</scope>
    <source>
        <strain evidence="3 4">SC16a</strain>
    </source>
</reference>
<evidence type="ECO:0000259" key="2">
    <source>
        <dbReference type="Pfam" id="PF25422"/>
    </source>
</evidence>
<accession>A0A2A9PV77</accession>
<dbReference type="OrthoDB" id="2322499at2759"/>
<dbReference type="InterPro" id="IPR057214">
    <property type="entry name" value="DUF7892"/>
</dbReference>
<dbReference type="Proteomes" id="UP000037136">
    <property type="component" value="Unassembled WGS sequence"/>
</dbReference>
<evidence type="ECO:0000313" key="3">
    <source>
        <dbReference type="EMBL" id="PFH63326.1"/>
    </source>
</evidence>
<feature type="region of interest" description="Disordered" evidence="1">
    <location>
        <begin position="1021"/>
        <end position="1066"/>
    </location>
</feature>
<comment type="caution">
    <text evidence="3">The sequence shown here is derived from an EMBL/GenBank/DDBJ whole genome shotgun (WGS) entry which is preliminary data.</text>
</comment>
<keyword evidence="4" id="KW-1185">Reference proteome</keyword>
<dbReference type="EMBL" id="LAZP02000003">
    <property type="protein sequence ID" value="PFH63326.1"/>
    <property type="molecule type" value="Genomic_DNA"/>
</dbReference>
<feature type="region of interest" description="Disordered" evidence="1">
    <location>
        <begin position="557"/>
        <end position="653"/>
    </location>
</feature>
<protein>
    <recommendedName>
        <fullName evidence="2">DUF7892 domain-containing protein</fullName>
    </recommendedName>
</protein>
<feature type="compositionally biased region" description="Polar residues" evidence="1">
    <location>
        <begin position="406"/>
        <end position="421"/>
    </location>
</feature>
<reference evidence="3 4" key="1">
    <citation type="journal article" date="2015" name="BMC Genomics">
        <title>Gene expression during zombie ant biting behavior reflects the complexity underlying fungal parasitic behavioral manipulation.</title>
        <authorList>
            <person name="de Bekker C."/>
            <person name="Ohm R.A."/>
            <person name="Loreto R.G."/>
            <person name="Sebastian A."/>
            <person name="Albert I."/>
            <person name="Merrow M."/>
            <person name="Brachmann A."/>
            <person name="Hughes D.P."/>
        </authorList>
    </citation>
    <scope>NUCLEOTIDE SEQUENCE [LARGE SCALE GENOMIC DNA]</scope>
    <source>
        <strain evidence="3 4">SC16a</strain>
    </source>
</reference>
<organism evidence="3 4">
    <name type="scientific">Ophiocordyceps unilateralis</name>
    <name type="common">Zombie-ant fungus</name>
    <name type="synonym">Torrubia unilateralis</name>
    <dbReference type="NCBI Taxonomy" id="268505"/>
    <lineage>
        <taxon>Eukaryota</taxon>
        <taxon>Fungi</taxon>
        <taxon>Dikarya</taxon>
        <taxon>Ascomycota</taxon>
        <taxon>Pezizomycotina</taxon>
        <taxon>Sordariomycetes</taxon>
        <taxon>Hypocreomycetidae</taxon>
        <taxon>Hypocreales</taxon>
        <taxon>Ophiocordycipitaceae</taxon>
        <taxon>Ophiocordyceps</taxon>
    </lineage>
</organism>
<evidence type="ECO:0000313" key="4">
    <source>
        <dbReference type="Proteomes" id="UP000037136"/>
    </source>
</evidence>
<name>A0A2A9PV77_OPHUN</name>
<feature type="region of interest" description="Disordered" evidence="1">
    <location>
        <begin position="393"/>
        <end position="421"/>
    </location>
</feature>
<feature type="region of interest" description="Disordered" evidence="1">
    <location>
        <begin position="312"/>
        <end position="332"/>
    </location>
</feature>
<feature type="compositionally biased region" description="Basic and acidic residues" evidence="1">
    <location>
        <begin position="559"/>
        <end position="571"/>
    </location>
</feature>
<proteinExistence type="predicted"/>
<dbReference type="Pfam" id="PF25422">
    <property type="entry name" value="DUF7892"/>
    <property type="match status" value="1"/>
</dbReference>
<feature type="compositionally biased region" description="Basic and acidic residues" evidence="1">
    <location>
        <begin position="1040"/>
        <end position="1049"/>
    </location>
</feature>
<dbReference type="AlphaFoldDB" id="A0A2A9PV77"/>
<evidence type="ECO:0000256" key="1">
    <source>
        <dbReference type="SAM" id="MobiDB-lite"/>
    </source>
</evidence>
<feature type="region of interest" description="Disordered" evidence="1">
    <location>
        <begin position="1"/>
        <end position="29"/>
    </location>
</feature>
<gene>
    <name evidence="3" type="ORF">XA68_13783</name>
</gene>
<feature type="domain" description="DUF7892" evidence="2">
    <location>
        <begin position="658"/>
        <end position="799"/>
    </location>
</feature>
<sequence length="1066" mass="116683">MASDDPGPDPLSSAKRKPSEPPGSILSQADAKRIRLEEGKGLPLLSSSLDKALCLPAETWQRIFTLVPPKTLGSLLLVNKLFHGFLNPSPRFGHASHSSSRRTCQSALPPMKPDAIWQASRDLFWPQMPTPLRGKTELDMWRLCCSRSCQFCGTREPADLREKRDDWHLGPGVKGISPVFPFAIVSCGKCLSEAVVKEVDILFSSSTPSFLLAGLSVAFLSSELHVIPHQVLSSGCNPLHAEVTKVFSSQQAEALTAEFEAVKALGIATKDGWATGLEARGKIALADYSRFEKWFVSGGVYEMRTCLESPRSSTHKTTEASTAGIPPGRDPMAVSRHSAEIVMLDSEPITNATSESNNAAQVNGALSRPHSSGADQALTKIKATIKSINDCRDVDTAKTGGPTVPPSQQASDKNQADAQGPQQPIISDLADEVISERWNDGQRVTPATAPEFAVDVLLEVRRRFYAQPALDTTPFRLSKAVNQQRRRNPTRKLTLSDMKWIFEAKISKHTHPNTEIFWCNGCVGQAKPYQLQGVIQHYAAKHTRALSKGKTVVQWQAEWPDKPPFDPEPTRRKGKTAHITCGPPLPAKKPSGQSAKTAPSRTDAQPAAGTSRKDAQLPSHATRAPQHANSTHVQGSGGRNNGKRAPTDTPFADPMARGQYLTRLAFMAKSCKDIWCNISQVIGLPDAAKVCLLIHHIVTTFESQYPEQVPFEMFWDGLTHHNDMRCVRSINGLQCRACELSRNEKKPFTFPHLATHFNAKHVGTCDWRVDMVSPPAGQASIGLRQTLANHPVVLRMMVDALPSFMLPVPEALRPLRGTVGEQPEMGFAAYAGPAMSNFRAPSPVDRPMLRPASFVYDFSDRPGPVQSLPYEGRTLEPRLATEGGGFGTYDRLKVPSSAAFAPPGARAPAGQIMRFDSPAQTYRDVKHESPSNFSGEVEFRSRSVADRDIDGSNRPAYAYAHQPPNGYLSHRRYSEGLQAQSAGPYQLVNVRDRRQLPVQHDGGRLYSGPVAVIEPYSQGNSLVHGDELREPPGGYGRAPSRMDYEEYDPRFPAANTRNDSARKSGG</sequence>
<dbReference type="STRING" id="268505.A0A2A9PV77"/>
<feature type="compositionally biased region" description="Polar residues" evidence="1">
    <location>
        <begin position="591"/>
        <end position="603"/>
    </location>
</feature>